<dbReference type="InterPro" id="IPR017937">
    <property type="entry name" value="Thioredoxin_CS"/>
</dbReference>
<sequence>MTGGDDIEAIKQRRKEQLMQQDQSEQTSAPNEPIHVESTEQFNEVVGTHDVVLADFYADWCGPCKMLEPIVEELAADTDAAVAKVDVDAHQQLASQYQVRGVPTVIVFAGGEVAEQVVGVRDQSHYRSLLERHGSD</sequence>
<keyword evidence="4" id="KW-0676">Redox-active center</keyword>
<evidence type="ECO:0000256" key="1">
    <source>
        <dbReference type="ARBA" id="ARBA00022448"/>
    </source>
</evidence>
<evidence type="ECO:0000256" key="3">
    <source>
        <dbReference type="ARBA" id="ARBA00023157"/>
    </source>
</evidence>
<dbReference type="OrthoDB" id="35385at2157"/>
<dbReference type="GO" id="GO:0015035">
    <property type="term" value="F:protein-disulfide reductase activity"/>
    <property type="evidence" value="ECO:0007669"/>
    <property type="project" value="InterPro"/>
</dbReference>
<dbReference type="HOGENOM" id="CLU_090389_11_1_2"/>
<organism evidence="7 8">
    <name type="scientific">Halorhabdus utahensis (strain DSM 12940 / JCM 11049 / AX-2)</name>
    <dbReference type="NCBI Taxonomy" id="519442"/>
    <lineage>
        <taxon>Archaea</taxon>
        <taxon>Methanobacteriati</taxon>
        <taxon>Methanobacteriota</taxon>
        <taxon>Stenosarchaea group</taxon>
        <taxon>Halobacteria</taxon>
        <taxon>Halobacteriales</taxon>
        <taxon>Haloarculaceae</taxon>
        <taxon>Halorhabdus</taxon>
    </lineage>
</organism>
<keyword evidence="3" id="KW-1015">Disulfide bond</keyword>
<name>C7NUA6_HALUD</name>
<dbReference type="InterPro" id="IPR036249">
    <property type="entry name" value="Thioredoxin-like_sf"/>
</dbReference>
<dbReference type="GO" id="GO:0005737">
    <property type="term" value="C:cytoplasm"/>
    <property type="evidence" value="ECO:0007669"/>
    <property type="project" value="TreeGrafter"/>
</dbReference>
<evidence type="ECO:0000313" key="7">
    <source>
        <dbReference type="EMBL" id="ACV11003.1"/>
    </source>
</evidence>
<dbReference type="EMBL" id="CP001687">
    <property type="protein sequence ID" value="ACV11003.1"/>
    <property type="molecule type" value="Genomic_DNA"/>
</dbReference>
<feature type="compositionally biased region" description="Basic and acidic residues" evidence="5">
    <location>
        <begin position="8"/>
        <end position="17"/>
    </location>
</feature>
<dbReference type="InterPro" id="IPR013766">
    <property type="entry name" value="Thioredoxin_domain"/>
</dbReference>
<keyword evidence="2" id="KW-0249">Electron transport</keyword>
<keyword evidence="8" id="KW-1185">Reference proteome</keyword>
<feature type="domain" description="Thioredoxin" evidence="6">
    <location>
        <begin position="23"/>
        <end position="135"/>
    </location>
</feature>
<feature type="compositionally biased region" description="Polar residues" evidence="5">
    <location>
        <begin position="18"/>
        <end position="30"/>
    </location>
</feature>
<proteinExistence type="predicted"/>
<dbReference type="SUPFAM" id="SSF52833">
    <property type="entry name" value="Thioredoxin-like"/>
    <property type="match status" value="1"/>
</dbReference>
<dbReference type="Pfam" id="PF00085">
    <property type="entry name" value="Thioredoxin"/>
    <property type="match status" value="1"/>
</dbReference>
<dbReference type="AlphaFoldDB" id="C7NUA6"/>
<gene>
    <name evidence="7" type="ordered locus">Huta_0818</name>
</gene>
<dbReference type="RefSeq" id="WP_015788581.1">
    <property type="nucleotide sequence ID" value="NC_013158.1"/>
</dbReference>
<dbReference type="PRINTS" id="PR00421">
    <property type="entry name" value="THIOREDOXIN"/>
</dbReference>
<evidence type="ECO:0000256" key="4">
    <source>
        <dbReference type="ARBA" id="ARBA00023284"/>
    </source>
</evidence>
<dbReference type="GeneID" id="8383091"/>
<dbReference type="PROSITE" id="PS00194">
    <property type="entry name" value="THIOREDOXIN_1"/>
    <property type="match status" value="1"/>
</dbReference>
<dbReference type="InterPro" id="IPR005746">
    <property type="entry name" value="Thioredoxin"/>
</dbReference>
<feature type="region of interest" description="Disordered" evidence="5">
    <location>
        <begin position="1"/>
        <end position="35"/>
    </location>
</feature>
<accession>C7NUA6</accession>
<keyword evidence="1" id="KW-0813">Transport</keyword>
<evidence type="ECO:0000256" key="2">
    <source>
        <dbReference type="ARBA" id="ARBA00022982"/>
    </source>
</evidence>
<evidence type="ECO:0000256" key="5">
    <source>
        <dbReference type="SAM" id="MobiDB-lite"/>
    </source>
</evidence>
<dbReference type="STRING" id="519442.Huta_0818"/>
<dbReference type="PROSITE" id="PS51352">
    <property type="entry name" value="THIOREDOXIN_2"/>
    <property type="match status" value="1"/>
</dbReference>
<dbReference type="Gene3D" id="3.40.30.10">
    <property type="entry name" value="Glutaredoxin"/>
    <property type="match status" value="1"/>
</dbReference>
<dbReference type="CDD" id="cd02947">
    <property type="entry name" value="TRX_family"/>
    <property type="match status" value="1"/>
</dbReference>
<reference evidence="7 8" key="1">
    <citation type="journal article" date="2009" name="Stand. Genomic Sci.">
        <title>Complete genome sequence of Halorhabdus utahensis type strain (AX-2).</title>
        <authorList>
            <person name="Anderson I."/>
            <person name="Tindall B.J."/>
            <person name="Pomrenke H."/>
            <person name="Goker M."/>
            <person name="Lapidus A."/>
            <person name="Nolan M."/>
            <person name="Copeland A."/>
            <person name="Glavina Del Rio T."/>
            <person name="Chen F."/>
            <person name="Tice H."/>
            <person name="Cheng J.F."/>
            <person name="Lucas S."/>
            <person name="Chertkov O."/>
            <person name="Bruce D."/>
            <person name="Brettin T."/>
            <person name="Detter J.C."/>
            <person name="Han C."/>
            <person name="Goodwin L."/>
            <person name="Land M."/>
            <person name="Hauser L."/>
            <person name="Chang Y.J."/>
            <person name="Jeffries C.D."/>
            <person name="Pitluck S."/>
            <person name="Pati A."/>
            <person name="Mavromatis K."/>
            <person name="Ivanova N."/>
            <person name="Ovchinnikova G."/>
            <person name="Chen A."/>
            <person name="Palaniappan K."/>
            <person name="Chain P."/>
            <person name="Rohde M."/>
            <person name="Bristow J."/>
            <person name="Eisen J.A."/>
            <person name="Markowitz V."/>
            <person name="Hugenholtz P."/>
            <person name="Kyrpides N.C."/>
            <person name="Klenk H.P."/>
        </authorList>
    </citation>
    <scope>NUCLEOTIDE SEQUENCE [LARGE SCALE GENOMIC DNA]</scope>
    <source>
        <strain evidence="8">DSM 12940 / JCM 11049 / AX-2</strain>
    </source>
</reference>
<dbReference type="KEGG" id="hut:Huta_0818"/>
<protein>
    <submittedName>
        <fullName evidence="7">Thioredoxin</fullName>
    </submittedName>
</protein>
<dbReference type="PANTHER" id="PTHR45663">
    <property type="entry name" value="GEO12009P1"/>
    <property type="match status" value="1"/>
</dbReference>
<evidence type="ECO:0000313" key="8">
    <source>
        <dbReference type="Proteomes" id="UP000002071"/>
    </source>
</evidence>
<dbReference type="NCBIfam" id="TIGR01068">
    <property type="entry name" value="thioredoxin"/>
    <property type="match status" value="1"/>
</dbReference>
<dbReference type="PANTHER" id="PTHR45663:SF11">
    <property type="entry name" value="GEO12009P1"/>
    <property type="match status" value="1"/>
</dbReference>
<evidence type="ECO:0000259" key="6">
    <source>
        <dbReference type="PROSITE" id="PS51352"/>
    </source>
</evidence>
<dbReference type="eggNOG" id="arCOG01972">
    <property type="taxonomic scope" value="Archaea"/>
</dbReference>
<dbReference type="Proteomes" id="UP000002071">
    <property type="component" value="Chromosome"/>
</dbReference>